<dbReference type="AlphaFoldDB" id="A0A9Q0G866"/>
<dbReference type="PROSITE" id="PS01359">
    <property type="entry name" value="ZF_PHD_1"/>
    <property type="match status" value="1"/>
</dbReference>
<evidence type="ECO:0000256" key="1">
    <source>
        <dbReference type="ARBA" id="ARBA00004123"/>
    </source>
</evidence>
<feature type="region of interest" description="Disordered" evidence="7">
    <location>
        <begin position="61"/>
        <end position="90"/>
    </location>
</feature>
<keyword evidence="3 6" id="KW-0863">Zinc-finger</keyword>
<dbReference type="InterPro" id="IPR011011">
    <property type="entry name" value="Znf_FYVE_PHD"/>
</dbReference>
<dbReference type="SUPFAM" id="SSF57903">
    <property type="entry name" value="FYVE/PHD zinc finger"/>
    <property type="match status" value="1"/>
</dbReference>
<dbReference type="InterPro" id="IPR032308">
    <property type="entry name" value="TDBD"/>
</dbReference>
<keyword evidence="2" id="KW-0479">Metal-binding</keyword>
<evidence type="ECO:0000256" key="4">
    <source>
        <dbReference type="ARBA" id="ARBA00022833"/>
    </source>
</evidence>
<comment type="subcellular location">
    <subcellularLocation>
        <location evidence="1">Nucleus</location>
    </subcellularLocation>
</comment>
<dbReference type="InterPro" id="IPR013083">
    <property type="entry name" value="Znf_RING/FYVE/PHD"/>
</dbReference>
<dbReference type="InterPro" id="IPR056511">
    <property type="entry name" value="IDM1_C"/>
</dbReference>
<feature type="domain" description="N-acetyltransferase" evidence="9">
    <location>
        <begin position="952"/>
        <end position="1099"/>
    </location>
</feature>
<dbReference type="Pfam" id="PF23209">
    <property type="entry name" value="IDM1_C"/>
    <property type="match status" value="1"/>
</dbReference>
<dbReference type="EMBL" id="JAKUCV010002070">
    <property type="protein sequence ID" value="KAJ4844029.1"/>
    <property type="molecule type" value="Genomic_DNA"/>
</dbReference>
<evidence type="ECO:0000259" key="9">
    <source>
        <dbReference type="PROSITE" id="PS51186"/>
    </source>
</evidence>
<dbReference type="PANTHER" id="PTHR46508:SF2">
    <property type="entry name" value="INCREASED DNA METHYLATION 1"/>
    <property type="match status" value="1"/>
</dbReference>
<dbReference type="Proteomes" id="UP001141552">
    <property type="component" value="Unassembled WGS sequence"/>
</dbReference>
<dbReference type="CDD" id="cd04301">
    <property type="entry name" value="NAT_SF"/>
    <property type="match status" value="1"/>
</dbReference>
<dbReference type="InterPro" id="IPR054292">
    <property type="entry name" value="DUF7028"/>
</dbReference>
<dbReference type="PROSITE" id="PS51186">
    <property type="entry name" value="GNAT"/>
    <property type="match status" value="1"/>
</dbReference>
<feature type="compositionally biased region" description="Polar residues" evidence="7">
    <location>
        <begin position="80"/>
        <end position="90"/>
    </location>
</feature>
<evidence type="ECO:0000256" key="5">
    <source>
        <dbReference type="ARBA" id="ARBA00023242"/>
    </source>
</evidence>
<dbReference type="SUPFAM" id="SSF55729">
    <property type="entry name" value="Acyl-CoA N-acyltransferases (Nat)"/>
    <property type="match status" value="1"/>
</dbReference>
<dbReference type="GO" id="GO:0016747">
    <property type="term" value="F:acyltransferase activity, transferring groups other than amino-acyl groups"/>
    <property type="evidence" value="ECO:0007669"/>
    <property type="project" value="InterPro"/>
</dbReference>
<dbReference type="OrthoDB" id="429143at2759"/>
<comment type="caution">
    <text evidence="10">The sequence shown here is derived from an EMBL/GenBank/DDBJ whole genome shotgun (WGS) entry which is preliminary data.</text>
</comment>
<feature type="domain" description="PHD-type" evidence="8">
    <location>
        <begin position="800"/>
        <end position="845"/>
    </location>
</feature>
<feature type="region of interest" description="Disordered" evidence="7">
    <location>
        <begin position="484"/>
        <end position="503"/>
    </location>
</feature>
<dbReference type="InterPro" id="IPR000182">
    <property type="entry name" value="GNAT_dom"/>
</dbReference>
<dbReference type="FunFam" id="3.30.40.10:FF:000465">
    <property type="entry name" value="Increased DNA methylation 1"/>
    <property type="match status" value="1"/>
</dbReference>
<dbReference type="Gene3D" id="3.40.630.30">
    <property type="match status" value="1"/>
</dbReference>
<dbReference type="SMART" id="SM00249">
    <property type="entry name" value="PHD"/>
    <property type="match status" value="1"/>
</dbReference>
<dbReference type="GO" id="GO:0005634">
    <property type="term" value="C:nucleus"/>
    <property type="evidence" value="ECO:0007669"/>
    <property type="project" value="UniProtKB-SubCell"/>
</dbReference>
<accession>A0A9Q0G866</accession>
<dbReference type="Pfam" id="PF16135">
    <property type="entry name" value="TDBD"/>
    <property type="match status" value="1"/>
</dbReference>
<dbReference type="Pfam" id="PF22970">
    <property type="entry name" value="DUF7028"/>
    <property type="match status" value="1"/>
</dbReference>
<evidence type="ECO:0000313" key="11">
    <source>
        <dbReference type="Proteomes" id="UP001141552"/>
    </source>
</evidence>
<dbReference type="Gene3D" id="3.30.40.10">
    <property type="entry name" value="Zinc/RING finger domain, C3HC4 (zinc finger)"/>
    <property type="match status" value="1"/>
</dbReference>
<evidence type="ECO:0000256" key="3">
    <source>
        <dbReference type="ARBA" id="ARBA00022771"/>
    </source>
</evidence>
<evidence type="ECO:0000256" key="7">
    <source>
        <dbReference type="SAM" id="MobiDB-lite"/>
    </source>
</evidence>
<reference evidence="10" key="1">
    <citation type="submission" date="2022-02" db="EMBL/GenBank/DDBJ databases">
        <authorList>
            <person name="Henning P.M."/>
            <person name="McCubbin A.G."/>
            <person name="Shore J.S."/>
        </authorList>
    </citation>
    <scope>NUCLEOTIDE SEQUENCE</scope>
    <source>
        <strain evidence="10">F60SS</strain>
        <tissue evidence="10">Leaves</tissue>
    </source>
</reference>
<dbReference type="InterPro" id="IPR016181">
    <property type="entry name" value="Acyl_CoA_acyltransferase"/>
</dbReference>
<evidence type="ECO:0000256" key="2">
    <source>
        <dbReference type="ARBA" id="ARBA00022723"/>
    </source>
</evidence>
<dbReference type="PANTHER" id="PTHR46508">
    <property type="entry name" value="PHD FINGER FAMILY PROTEIN"/>
    <property type="match status" value="1"/>
</dbReference>
<keyword evidence="11" id="KW-1185">Reference proteome</keyword>
<feature type="compositionally biased region" description="Polar residues" evidence="7">
    <location>
        <begin position="1121"/>
        <end position="1133"/>
    </location>
</feature>
<dbReference type="InterPro" id="IPR001965">
    <property type="entry name" value="Znf_PHD"/>
</dbReference>
<evidence type="ECO:0000313" key="10">
    <source>
        <dbReference type="EMBL" id="KAJ4844029.1"/>
    </source>
</evidence>
<dbReference type="InterPro" id="IPR019786">
    <property type="entry name" value="Zinc_finger_PHD-type_CS"/>
</dbReference>
<evidence type="ECO:0000259" key="8">
    <source>
        <dbReference type="PROSITE" id="PS50016"/>
    </source>
</evidence>
<keyword evidence="4" id="KW-0862">Zinc</keyword>
<gene>
    <name evidence="10" type="ORF">Tsubulata_045168</name>
</gene>
<sequence>MDGSTVGNFPPDQFEGSLHERRIFSKIFFTKDTGGLRHLVNGITHFNSEDSKLEDVSMCSNSENSAVTNQSPPESLLEVSDTNENSGKVSSSGCFPERCFFIESDDQRKSPKRTKISIIEPSITGPNMMTVLSSSTLAAPVADTDLVNRMFCIVESSYQGVTSCCYPIRQNEKLDRDIGVCDQDVLQCGLPKSNEPAGDEVHFGKAVSSPISQESFATKILFASPSMDILGKPGSLLNDGEKQKGFDSHGLDASNVLNEDCKKDPRPVLQGHVVRILLAMGWRIEKRKRPSRKYVESIYRSPDGRLFRDFPKVWRLCGQILLAGRCPLVLGHYGKEWADINQFWYDLLNAVVNIEQAMGQADLANVWSLLDPFVKVVFLDRKVGSLRKGCSVKVASSIGIDSNNKIEGVVASKNEDNVRNKIQMLSCRTCMNKLKISQMTSSPAQVVDDTCIPFLSCQCNSPLTVGNINAPGGFEALSSHEDSNLVDLDDGNGNQDSDHDEPTSTHFATLGVVGDFGGGKAEVAECVQASNFKAKFKADIVWKNKKCRKSKKISEIRSATLDQSGNTDARTELELNVGERNCVVTGEPERSRKKSSLFDTCLPKIENGLKLKKKCRNLDTSKNGKKKLKKCRIKDDDLLVSAIFKSNTSSRGSTRYISKKKTSRLKAKFMGRQGSCRLLPRNQGKKGLVMGSRTVLCWLINTGVISLKDVIQYRSPEDDVVIKDGLITRNGIMCNCCHSEFSVSKFKSHAGFKLSRPCLNLFMDSGKPFALCQLQAWSAEYKTRKGGSLVVRADEDDKNDDSCGLCGDGGELICCDNCPSTFHQACLSTEVLPEGSWYCSNCTCRVCGDLVNDRADIRSLDACKCSQCEQKYHGSCQKGKCISGIVSDAWFCGSSCQEVYSGLQSHVGISNHIADGFCWTLLRCIHEDQKFHSAQRFTLKAECNSKLAVALTIMEECFQSMVDPRTGIDMIPHVLYNWWSEFPRLNFHNFYTMVLEKDDILVSVASIRVHGVTVAEMPLIATCSNYRRQGMCRRLVTAIEEMLISFKVEKLVISAIPDLVETWTKGFGFTPVSYDEKLSLNKINLMVFPGTILLKKTLYGEEIAKSPSATSAKVDRFPSGEHSTSSVQQSNGSADGEFVVKAEVNLAQNRALQESDINDESKMIDVVEEAGHASATVSMSLLGTEGICGVEDPILKSTEPYGEKFTSRKGEGGPVISVDEHVSVEGIQVEEQVLKPACGESVAAGEKAHPEVVCNIVHSVTCVSPPLEVSELNEK</sequence>
<name>A0A9Q0G866_9ROSI</name>
<feature type="region of interest" description="Disordered" evidence="7">
    <location>
        <begin position="1110"/>
        <end position="1134"/>
    </location>
</feature>
<evidence type="ECO:0008006" key="12">
    <source>
        <dbReference type="Google" id="ProtNLM"/>
    </source>
</evidence>
<keyword evidence="5" id="KW-0539">Nucleus</keyword>
<dbReference type="InterPro" id="IPR019787">
    <property type="entry name" value="Znf_PHD-finger"/>
</dbReference>
<feature type="compositionally biased region" description="Polar residues" evidence="7">
    <location>
        <begin position="61"/>
        <end position="73"/>
    </location>
</feature>
<dbReference type="Pfam" id="PF00628">
    <property type="entry name" value="PHD"/>
    <property type="match status" value="1"/>
</dbReference>
<evidence type="ECO:0000256" key="6">
    <source>
        <dbReference type="PROSITE-ProRule" id="PRU00146"/>
    </source>
</evidence>
<organism evidence="10 11">
    <name type="scientific">Turnera subulata</name>
    <dbReference type="NCBI Taxonomy" id="218843"/>
    <lineage>
        <taxon>Eukaryota</taxon>
        <taxon>Viridiplantae</taxon>
        <taxon>Streptophyta</taxon>
        <taxon>Embryophyta</taxon>
        <taxon>Tracheophyta</taxon>
        <taxon>Spermatophyta</taxon>
        <taxon>Magnoliopsida</taxon>
        <taxon>eudicotyledons</taxon>
        <taxon>Gunneridae</taxon>
        <taxon>Pentapetalae</taxon>
        <taxon>rosids</taxon>
        <taxon>fabids</taxon>
        <taxon>Malpighiales</taxon>
        <taxon>Passifloraceae</taxon>
        <taxon>Turnera</taxon>
    </lineage>
</organism>
<protein>
    <recommendedName>
        <fullName evidence="12">PHD-type domain-containing protein</fullName>
    </recommendedName>
</protein>
<reference evidence="10" key="2">
    <citation type="journal article" date="2023" name="Plants (Basel)">
        <title>Annotation of the Turnera subulata (Passifloraceae) Draft Genome Reveals the S-Locus Evolved after the Divergence of Turneroideae from Passifloroideae in a Stepwise Manner.</title>
        <authorList>
            <person name="Henning P.M."/>
            <person name="Roalson E.H."/>
            <person name="Mir W."/>
            <person name="McCubbin A.G."/>
            <person name="Shore J.S."/>
        </authorList>
    </citation>
    <scope>NUCLEOTIDE SEQUENCE</scope>
    <source>
        <strain evidence="10">F60SS</strain>
    </source>
</reference>
<dbReference type="PROSITE" id="PS50016">
    <property type="entry name" value="ZF_PHD_2"/>
    <property type="match status" value="1"/>
</dbReference>
<dbReference type="GO" id="GO:0008270">
    <property type="term" value="F:zinc ion binding"/>
    <property type="evidence" value="ECO:0007669"/>
    <property type="project" value="UniProtKB-KW"/>
</dbReference>
<proteinExistence type="predicted"/>